<dbReference type="Pfam" id="PF04230">
    <property type="entry name" value="PS_pyruv_trans"/>
    <property type="match status" value="1"/>
</dbReference>
<dbReference type="RefSeq" id="WP_226541889.1">
    <property type="nucleotide sequence ID" value="NZ_CP129013.1"/>
</dbReference>
<dbReference type="PANTHER" id="PTHR36836:SF1">
    <property type="entry name" value="COLANIC ACID BIOSYNTHESIS PROTEIN WCAK"/>
    <property type="match status" value="1"/>
</dbReference>
<dbReference type="Gene3D" id="3.40.1190.20">
    <property type="match status" value="1"/>
</dbReference>
<name>A0ABY9JV95_9BACI</name>
<keyword evidence="2" id="KW-0808">Transferase</keyword>
<protein>
    <submittedName>
        <fullName evidence="2">Polysaccharide pyruvyl transferase family protein</fullName>
    </submittedName>
</protein>
<dbReference type="InterPro" id="IPR007345">
    <property type="entry name" value="Polysacch_pyruvyl_Trfase"/>
</dbReference>
<organism evidence="2 3">
    <name type="scientific">Bacillus carboniphilus</name>
    <dbReference type="NCBI Taxonomy" id="86663"/>
    <lineage>
        <taxon>Bacteria</taxon>
        <taxon>Bacillati</taxon>
        <taxon>Bacillota</taxon>
        <taxon>Bacilli</taxon>
        <taxon>Bacillales</taxon>
        <taxon>Bacillaceae</taxon>
        <taxon>Bacillus</taxon>
    </lineage>
</organism>
<feature type="domain" description="Polysaccharide pyruvyl transferase" evidence="1">
    <location>
        <begin position="14"/>
        <end position="328"/>
    </location>
</feature>
<dbReference type="GO" id="GO:0016740">
    <property type="term" value="F:transferase activity"/>
    <property type="evidence" value="ECO:0007669"/>
    <property type="project" value="UniProtKB-KW"/>
</dbReference>
<sequence>MKEILVCGVANSANLGDRIIAETVNYIIHSTNELTQIYNFDLTDGKVRDFDNKSIIKLNSTGLLKQLTPDYMRRLKVYRKYKKNRGLETELKKSVAKADLIVIGGGHLLIDNYLNFPIGISNIIKEARLNNIPVIFAFVGAKGPWSKTAKKLLLDALEYADYISVRDSESRRFLVSLSESLSNKVVTLSDPAIFVNDMIGDDEKNTHTKTTKIGLGIMDPNVIRRHSKYRWSREDAKIWWVSLAKKLSARGYEVNIFTNGASTDNGFVEYFIKKELATVEKVSFLDYPTSYKDVLSCIQKQDVVIAQRLHACLPSISLMKQTFGLVWDIKLKSIYNELGLSDYIIDFNEEVDIVINKIINKLEQNHHLDTQVIENINVRKRELLDFVKRGVGEKD</sequence>
<reference evidence="2 3" key="1">
    <citation type="submission" date="2023-06" db="EMBL/GenBank/DDBJ databases">
        <title>Five Gram-positive bacteria isolated from mangrove sediments in Shenzhen, Guangdong, China.</title>
        <authorList>
            <person name="Yu S."/>
            <person name="Zheng W."/>
            <person name="Huang Y."/>
        </authorList>
    </citation>
    <scope>NUCLEOTIDE SEQUENCE [LARGE SCALE GENOMIC DNA]</scope>
    <source>
        <strain evidence="2 3">SaN35-3</strain>
    </source>
</reference>
<proteinExistence type="predicted"/>
<accession>A0ABY9JV95</accession>
<evidence type="ECO:0000313" key="2">
    <source>
        <dbReference type="EMBL" id="WLR41570.1"/>
    </source>
</evidence>
<gene>
    <name evidence="2" type="ORF">LC087_11805</name>
</gene>
<dbReference type="PANTHER" id="PTHR36836">
    <property type="entry name" value="COLANIC ACID BIOSYNTHESIS PROTEIN WCAK"/>
    <property type="match status" value="1"/>
</dbReference>
<evidence type="ECO:0000259" key="1">
    <source>
        <dbReference type="Pfam" id="PF04230"/>
    </source>
</evidence>
<keyword evidence="3" id="KW-1185">Reference proteome</keyword>
<dbReference type="EMBL" id="CP129013">
    <property type="protein sequence ID" value="WLR41570.1"/>
    <property type="molecule type" value="Genomic_DNA"/>
</dbReference>
<dbReference type="Proteomes" id="UP001197974">
    <property type="component" value="Chromosome"/>
</dbReference>
<dbReference type="InterPro" id="IPR029056">
    <property type="entry name" value="Ribokinase-like"/>
</dbReference>
<evidence type="ECO:0000313" key="3">
    <source>
        <dbReference type="Proteomes" id="UP001197974"/>
    </source>
</evidence>